<accession>A0A5R8KBL1</accession>
<dbReference type="SUPFAM" id="SSF54001">
    <property type="entry name" value="Cysteine proteinases"/>
    <property type="match status" value="1"/>
</dbReference>
<dbReference type="InterPro" id="IPR038765">
    <property type="entry name" value="Papain-like_cys_pep_sf"/>
</dbReference>
<dbReference type="OrthoDB" id="9787782at2"/>
<sequence>MILNAGCKIELTAMSTAPLVLMLRPLSGGAQQVNASFVQVEPPTSLRDYTDTFGNSCQRLILEAGPSTITATCTVAVADMIDADPQAGLMLVSGLPDEVLQYLLPSRYCPSDMMLADAQKIVGQALPGYGQVDAINQWIKRKVRYKYGVSNASTTALETLKKRKGVCRDFAHLGISLCRSLGMPARMVSGFLYELDPMDLHAWFEVYVGGRWFTIDPTQKEPRGNRIVLAYGRDAADIAFLSEYGPIQMGSLQAWVNLA</sequence>
<dbReference type="PANTHER" id="PTHR33490:SF12">
    <property type="entry name" value="BLL5557 PROTEIN"/>
    <property type="match status" value="1"/>
</dbReference>
<evidence type="ECO:0000313" key="3">
    <source>
        <dbReference type="Proteomes" id="UP000306196"/>
    </source>
</evidence>
<dbReference type="Gene3D" id="2.60.40.2250">
    <property type="match status" value="1"/>
</dbReference>
<dbReference type="InterPro" id="IPR002931">
    <property type="entry name" value="Transglutaminase-like"/>
</dbReference>
<dbReference type="RefSeq" id="WP_138087164.1">
    <property type="nucleotide sequence ID" value="NZ_VAUV01000011.1"/>
</dbReference>
<evidence type="ECO:0000313" key="2">
    <source>
        <dbReference type="EMBL" id="TLD69704.1"/>
    </source>
</evidence>
<organism evidence="2 3">
    <name type="scientific">Phragmitibacter flavus</name>
    <dbReference type="NCBI Taxonomy" id="2576071"/>
    <lineage>
        <taxon>Bacteria</taxon>
        <taxon>Pseudomonadati</taxon>
        <taxon>Verrucomicrobiota</taxon>
        <taxon>Verrucomicrobiia</taxon>
        <taxon>Verrucomicrobiales</taxon>
        <taxon>Verrucomicrobiaceae</taxon>
        <taxon>Phragmitibacter</taxon>
    </lineage>
</organism>
<gene>
    <name evidence="2" type="ORF">FEM03_15345</name>
</gene>
<dbReference type="Pfam" id="PF01841">
    <property type="entry name" value="Transglut_core"/>
    <property type="match status" value="1"/>
</dbReference>
<evidence type="ECO:0000259" key="1">
    <source>
        <dbReference type="SMART" id="SM00460"/>
    </source>
</evidence>
<keyword evidence="3" id="KW-1185">Reference proteome</keyword>
<proteinExistence type="predicted"/>
<dbReference type="AlphaFoldDB" id="A0A5R8KBL1"/>
<dbReference type="PANTHER" id="PTHR33490">
    <property type="entry name" value="BLR5614 PROTEIN-RELATED"/>
    <property type="match status" value="1"/>
</dbReference>
<dbReference type="InterPro" id="IPR013589">
    <property type="entry name" value="Bac_transglu_N"/>
</dbReference>
<dbReference type="Gene3D" id="3.10.620.30">
    <property type="match status" value="1"/>
</dbReference>
<dbReference type="SMART" id="SM00460">
    <property type="entry name" value="TGc"/>
    <property type="match status" value="1"/>
</dbReference>
<name>A0A5R8KBL1_9BACT</name>
<comment type="caution">
    <text evidence="2">The sequence shown here is derived from an EMBL/GenBank/DDBJ whole genome shotgun (WGS) entry which is preliminary data.</text>
</comment>
<reference evidence="2 3" key="1">
    <citation type="submission" date="2019-05" db="EMBL/GenBank/DDBJ databases">
        <title>Verrucobacter flavum gen. nov., sp. nov. a new member of the family Verrucomicrobiaceae.</title>
        <authorList>
            <person name="Szuroczki S."/>
            <person name="Abbaszade G."/>
            <person name="Szabo A."/>
            <person name="Felfoldi T."/>
            <person name="Schumann P."/>
            <person name="Boka K."/>
            <person name="Keki Z."/>
            <person name="Toumi M."/>
            <person name="Toth E."/>
        </authorList>
    </citation>
    <scope>NUCLEOTIDE SEQUENCE [LARGE SCALE GENOMIC DNA]</scope>
    <source>
        <strain evidence="2 3">MG-N-17</strain>
    </source>
</reference>
<protein>
    <submittedName>
        <fullName evidence="2">Transglutaminase family protein</fullName>
    </submittedName>
</protein>
<dbReference type="EMBL" id="VAUV01000011">
    <property type="protein sequence ID" value="TLD69704.1"/>
    <property type="molecule type" value="Genomic_DNA"/>
</dbReference>
<dbReference type="Proteomes" id="UP000306196">
    <property type="component" value="Unassembled WGS sequence"/>
</dbReference>
<dbReference type="Pfam" id="PF08379">
    <property type="entry name" value="Bact_transglu_N"/>
    <property type="match status" value="1"/>
</dbReference>
<feature type="domain" description="Transglutaminase-like" evidence="1">
    <location>
        <begin position="159"/>
        <end position="219"/>
    </location>
</feature>